<feature type="domain" description="D-serine dehydratase-like" evidence="3">
    <location>
        <begin position="288"/>
        <end position="389"/>
    </location>
</feature>
<dbReference type="InterPro" id="IPR001608">
    <property type="entry name" value="Ala_racemase_N"/>
</dbReference>
<comment type="caution">
    <text evidence="4">The sequence shown here is derived from an EMBL/GenBank/DDBJ whole genome shotgun (WGS) entry which is preliminary data.</text>
</comment>
<dbReference type="EMBL" id="NMVJ01000001">
    <property type="protein sequence ID" value="OYN92722.1"/>
    <property type="molecule type" value="Genomic_DNA"/>
</dbReference>
<keyword evidence="2" id="KW-0456">Lyase</keyword>
<dbReference type="InterPro" id="IPR026956">
    <property type="entry name" value="D-ser_dehydrat-like_dom"/>
</dbReference>
<proteinExistence type="inferred from homology"/>
<dbReference type="PANTHER" id="PTHR28004">
    <property type="entry name" value="ZGC:162816-RELATED"/>
    <property type="match status" value="1"/>
</dbReference>
<name>A0A255ETG2_9ACTN</name>
<sequence length="404" mass="43626">MTDQLRFLPEPGIDPAGLPLSELRPPFMTVNRSAIEHNAAEMARWCRAQDVLLAPHGKTTMSPWLWQLQLDQGAWGITVATEQQLVTAYRLGVRRVALANNLVRPAALRWLAGVLADDAGFEFVCWVDSVAVVEQMARVLGEVVRPVPVLVELGMEQGRTGARGLPEALAVAEAVGRTPSLSLAGVAGYEGLVHGEEGLEQARSYLRDVSTLAKTVLPLVSGPAVISAGGSAYFDVVAEELGELRDERTELLLRSGAYITHDDGAYTGWTPRHRGAAEDPSQPDFQPALRVWATVISQPEPGLVLLDAGRRDLPDDSGMPMPRGVVQVGADGSWGELKPYAGEVTELNDHHCFVRCEPGTEPAVGDVVSLGISHPCTALDRWRGLVVIPSAEDLVVDRVELTYF</sequence>
<evidence type="ECO:0000256" key="1">
    <source>
        <dbReference type="ARBA" id="ARBA00005323"/>
    </source>
</evidence>
<protein>
    <submittedName>
        <fullName evidence="4">Amino acid deaminase</fullName>
    </submittedName>
</protein>
<dbReference type="Gene3D" id="2.40.37.20">
    <property type="entry name" value="D-serine dehydratase-like domain"/>
    <property type="match status" value="1"/>
</dbReference>
<dbReference type="SMART" id="SM01119">
    <property type="entry name" value="D-ser_dehydrat"/>
    <property type="match status" value="1"/>
</dbReference>
<accession>A0A255ETG2</accession>
<dbReference type="Pfam" id="PF01168">
    <property type="entry name" value="Ala_racemase_N"/>
    <property type="match status" value="1"/>
</dbReference>
<evidence type="ECO:0000259" key="3">
    <source>
        <dbReference type="SMART" id="SM01119"/>
    </source>
</evidence>
<comment type="similarity">
    <text evidence="1">Belongs to the DSD1 family.</text>
</comment>
<dbReference type="GO" id="GO:0016829">
    <property type="term" value="F:lyase activity"/>
    <property type="evidence" value="ECO:0007669"/>
    <property type="project" value="UniProtKB-KW"/>
</dbReference>
<keyword evidence="5" id="KW-1185">Reference proteome</keyword>
<dbReference type="AlphaFoldDB" id="A0A255ETG2"/>
<dbReference type="InterPro" id="IPR029066">
    <property type="entry name" value="PLP-binding_barrel"/>
</dbReference>
<dbReference type="Proteomes" id="UP000216300">
    <property type="component" value="Unassembled WGS sequence"/>
</dbReference>
<dbReference type="InterPro" id="IPR042208">
    <property type="entry name" value="D-ser_dehydrat-like_sf"/>
</dbReference>
<reference evidence="4 5" key="1">
    <citation type="submission" date="2017-07" db="EMBL/GenBank/DDBJ databases">
        <title>Draft whole genome sequences of clinical Proprionibacteriaceae strains.</title>
        <authorList>
            <person name="Bernier A.-M."/>
            <person name="Bernard K."/>
            <person name="Domingo M.-C."/>
        </authorList>
    </citation>
    <scope>NUCLEOTIDE SEQUENCE [LARGE SCALE GENOMIC DNA]</scope>
    <source>
        <strain evidence="4 5">NML 150081</strain>
    </source>
</reference>
<gene>
    <name evidence="4" type="ORF">CGZ91_04455</name>
</gene>
<dbReference type="InterPro" id="IPR051466">
    <property type="entry name" value="D-amino_acid_metab_enzyme"/>
</dbReference>
<evidence type="ECO:0000313" key="4">
    <source>
        <dbReference type="EMBL" id="OYN92722.1"/>
    </source>
</evidence>
<dbReference type="OrthoDB" id="9811417at2"/>
<dbReference type="SUPFAM" id="SSF51419">
    <property type="entry name" value="PLP-binding barrel"/>
    <property type="match status" value="1"/>
</dbReference>
<dbReference type="Gene3D" id="3.20.20.10">
    <property type="entry name" value="Alanine racemase"/>
    <property type="match status" value="1"/>
</dbReference>
<evidence type="ECO:0000256" key="2">
    <source>
        <dbReference type="ARBA" id="ARBA00023239"/>
    </source>
</evidence>
<dbReference type="RefSeq" id="WP_094452843.1">
    <property type="nucleotide sequence ID" value="NZ_NMVJ01000001.1"/>
</dbReference>
<dbReference type="Pfam" id="PF14031">
    <property type="entry name" value="D-ser_dehydrat"/>
    <property type="match status" value="1"/>
</dbReference>
<organism evidence="4 5">
    <name type="scientific">Parenemella sanctibonifatiensis</name>
    <dbReference type="NCBI Taxonomy" id="2016505"/>
    <lineage>
        <taxon>Bacteria</taxon>
        <taxon>Bacillati</taxon>
        <taxon>Actinomycetota</taxon>
        <taxon>Actinomycetes</taxon>
        <taxon>Propionibacteriales</taxon>
        <taxon>Propionibacteriaceae</taxon>
        <taxon>Parenemella</taxon>
    </lineage>
</organism>
<dbReference type="PANTHER" id="PTHR28004:SF8">
    <property type="entry name" value="D-SERINE DEAMINASE"/>
    <property type="match status" value="1"/>
</dbReference>
<evidence type="ECO:0000313" key="5">
    <source>
        <dbReference type="Proteomes" id="UP000216300"/>
    </source>
</evidence>